<dbReference type="InterPro" id="IPR019734">
    <property type="entry name" value="TPR_rpt"/>
</dbReference>
<organism evidence="4 5">
    <name type="scientific">Triparma laevis f. longispina</name>
    <dbReference type="NCBI Taxonomy" id="1714387"/>
    <lineage>
        <taxon>Eukaryota</taxon>
        <taxon>Sar</taxon>
        <taxon>Stramenopiles</taxon>
        <taxon>Ochrophyta</taxon>
        <taxon>Bolidophyceae</taxon>
        <taxon>Parmales</taxon>
        <taxon>Triparmaceae</taxon>
        <taxon>Triparma</taxon>
    </lineage>
</organism>
<dbReference type="AlphaFoldDB" id="A0A9W7FQ49"/>
<evidence type="ECO:0000256" key="2">
    <source>
        <dbReference type="SAM" id="MobiDB-lite"/>
    </source>
</evidence>
<sequence length="1028" mass="116606">MVDSSASQTPSPGSASAPSAWTKYQARQSRKKVEKSGDLKRRKDIDSKRKFITYPVFIFICGMVMIFGIYTVYYPLKKRYYKSENGDADKSSNDSAGPFTVLSMLSERHGWDEAGTETATTATTANQPIKPQNLSLQTLVAYNETVLKSLKDVGNLNPSNKIAAQYDALLRESEVPFDLFLYNFVSGGIKLKNFNSNHALETLNHFNTVLKYSQQPNVTSTFIQLQQNSTYNSLTLQSCLKYIDIVIICLNKGCSGFKDRVKSDIVSNVYNVVKVGNGVSGYTVNKTDGSVKFLNARYDWEASNRNWKEATKINDDIIEFELERLPKKWMIGERVIRSNTDHIARLYTRSCVNYFSMGEISAARDSCGKGMESSEFGMNVECFLVAGEVERYVGNMTYAVRFYERAMAMQTMKESNKIEEESLGFGTSAEVIGERLGNTLKDMGKDSEAEEYFKLIVGAGIKMGREIEVGGSYMNLGRMFLRTRREDEASNLFSTALRLNSEAYPESPISGWTFALGLADAAAGEFGNAHAKLTTSIEVAERDSSDDRREYKSLSSAIHALPTCPVVDMRLRDLSLLLNGLRKANETKCMVKSYFVPEEYHLMKKADLESPDGIWSVRNKYSDYEFTAPNVSVVKTIAGDKASMSKRHFVASKEISPKKVISTLKSYALVSGSWPLPRVYVHSNSTTVKDGAKKYDTYGDWVNEMVSGGSDGDEFDDVELNVQGEVVFGEEKDDLFRQIRERNFEKFWKDNVKNLGRVFESAFEAEVGKWVKKEEKKVRKKAGEGGGEEGGGEKLWRKFTQESKLCREKVIYGVDYVVYEDEKKKQEGFEGFMNPVVTKITGVDNQMKDFEVGWGEAAEREHIVKRSKDFMILMAGSVVDRGMLEMIRTKEITPDRVGERELSQRLSWSVQEVTKLLCPLLYKHKTEKNVKKVYDGEGGGEEDFERFGCDQEKLGFLAMELTIATMEWERRRGFELVWPLKKVVVEEDMEEVDREAGIMRNMFVKWVGVKEKEKLKDEKRRRRKKEGL</sequence>
<accession>A0A9W7FQ49</accession>
<evidence type="ECO:0000313" key="4">
    <source>
        <dbReference type="EMBL" id="GMI16169.1"/>
    </source>
</evidence>
<keyword evidence="1" id="KW-0802">TPR repeat</keyword>
<name>A0A9W7FQ49_9STRA</name>
<keyword evidence="3" id="KW-1133">Transmembrane helix</keyword>
<dbReference type="Gene3D" id="1.25.40.10">
    <property type="entry name" value="Tetratricopeptide repeat domain"/>
    <property type="match status" value="1"/>
</dbReference>
<dbReference type="SUPFAM" id="SSF48452">
    <property type="entry name" value="TPR-like"/>
    <property type="match status" value="1"/>
</dbReference>
<evidence type="ECO:0000313" key="5">
    <source>
        <dbReference type="Proteomes" id="UP001165122"/>
    </source>
</evidence>
<comment type="caution">
    <text evidence="4">The sequence shown here is derived from an EMBL/GenBank/DDBJ whole genome shotgun (WGS) entry which is preliminary data.</text>
</comment>
<feature type="repeat" description="TPR" evidence="1">
    <location>
        <begin position="470"/>
        <end position="503"/>
    </location>
</feature>
<proteinExistence type="predicted"/>
<dbReference type="Proteomes" id="UP001165122">
    <property type="component" value="Unassembled WGS sequence"/>
</dbReference>
<feature type="region of interest" description="Disordered" evidence="2">
    <location>
        <begin position="1"/>
        <end position="40"/>
    </location>
</feature>
<evidence type="ECO:0000256" key="1">
    <source>
        <dbReference type="PROSITE-ProRule" id="PRU00339"/>
    </source>
</evidence>
<dbReference type="PROSITE" id="PS50005">
    <property type="entry name" value="TPR"/>
    <property type="match status" value="1"/>
</dbReference>
<dbReference type="OrthoDB" id="194579at2759"/>
<keyword evidence="5" id="KW-1185">Reference proteome</keyword>
<dbReference type="InterPro" id="IPR011990">
    <property type="entry name" value="TPR-like_helical_dom_sf"/>
</dbReference>
<feature type="transmembrane region" description="Helical" evidence="3">
    <location>
        <begin position="51"/>
        <end position="73"/>
    </location>
</feature>
<evidence type="ECO:0000256" key="3">
    <source>
        <dbReference type="SAM" id="Phobius"/>
    </source>
</evidence>
<gene>
    <name evidence="4" type="ORF">TrLO_g5334</name>
</gene>
<keyword evidence="3" id="KW-0472">Membrane</keyword>
<reference evidence="5" key="1">
    <citation type="journal article" date="2023" name="Commun. Biol.">
        <title>Genome analysis of Parmales, the sister group of diatoms, reveals the evolutionary specialization of diatoms from phago-mixotrophs to photoautotrophs.</title>
        <authorList>
            <person name="Ban H."/>
            <person name="Sato S."/>
            <person name="Yoshikawa S."/>
            <person name="Yamada K."/>
            <person name="Nakamura Y."/>
            <person name="Ichinomiya M."/>
            <person name="Sato N."/>
            <person name="Blanc-Mathieu R."/>
            <person name="Endo H."/>
            <person name="Kuwata A."/>
            <person name="Ogata H."/>
        </authorList>
    </citation>
    <scope>NUCLEOTIDE SEQUENCE [LARGE SCALE GENOMIC DNA]</scope>
    <source>
        <strain evidence="5">NIES 3700</strain>
    </source>
</reference>
<protein>
    <submittedName>
        <fullName evidence="4">Uncharacterized protein</fullName>
    </submittedName>
</protein>
<dbReference type="EMBL" id="BRXW01000245">
    <property type="protein sequence ID" value="GMI16169.1"/>
    <property type="molecule type" value="Genomic_DNA"/>
</dbReference>
<keyword evidence="3" id="KW-0812">Transmembrane</keyword>
<feature type="compositionally biased region" description="Low complexity" evidence="2">
    <location>
        <begin position="1"/>
        <end position="20"/>
    </location>
</feature>